<accession>A0A643I130</accession>
<gene>
    <name evidence="1" type="ORF">F7R07_16930</name>
</gene>
<proteinExistence type="predicted"/>
<dbReference type="InterPro" id="IPR031832">
    <property type="entry name" value="DUF4747"/>
</dbReference>
<organism evidence="1">
    <name type="scientific">Pseudomonas aeruginosa</name>
    <dbReference type="NCBI Taxonomy" id="287"/>
    <lineage>
        <taxon>Bacteria</taxon>
        <taxon>Pseudomonadati</taxon>
        <taxon>Pseudomonadota</taxon>
        <taxon>Gammaproteobacteria</taxon>
        <taxon>Pseudomonadales</taxon>
        <taxon>Pseudomonadaceae</taxon>
        <taxon>Pseudomonas</taxon>
    </lineage>
</organism>
<sequence length="309" mass="34710">MKMAKAPIKKHTSKQVKGRERTYRVSAINIVLHPHSPEKYAELWREIFSSDDPVKVRGTSAVMIGSCSAVNDGNDKEGVTGVVYKFFKLDAAEPWFDTQKRTAADKGELSKISIPDHLKPHLQEFSYVFYPKGHRLYFVSSRSGAQLSPKFLLSYLERVVERAEFSRFGEIKLTVVPSEESISQILSLSRLKSLYLDIHKPNPDDQKSAEALMQARLKKQNIKRSEITLTEASSSGIKPDDETKILIKIAANNGEVRARGQNSNGELVTLSTEKHPLQEVVSYDSNIQSERSSLQNFAASLHARFFGGR</sequence>
<comment type="caution">
    <text evidence="1">The sequence shown here is derived from an EMBL/GenBank/DDBJ whole genome shotgun (WGS) entry which is preliminary data.</text>
</comment>
<protein>
    <submittedName>
        <fullName evidence="1">DUF4747 family protein</fullName>
    </submittedName>
</protein>
<name>A0A643I130_PSEAI</name>
<evidence type="ECO:0000313" key="1">
    <source>
        <dbReference type="EMBL" id="KAB0558916.1"/>
    </source>
</evidence>
<reference evidence="1" key="1">
    <citation type="submission" date="2019-09" db="EMBL/GenBank/DDBJ databases">
        <title>Draft genome sequences of 48 bacterial type strains from the CCUG.</title>
        <authorList>
            <person name="Tunovic T."/>
            <person name="Pineiro-Iglesias B."/>
            <person name="Unosson C."/>
            <person name="Inganas E."/>
            <person name="Ohlen M."/>
            <person name="Cardew S."/>
            <person name="Jensie-Markopoulos S."/>
            <person name="Salva-Serra F."/>
            <person name="Jaen-Luchoro D."/>
            <person name="Karlsson R."/>
            <person name="Svensson-Stadler L."/>
            <person name="Chun J."/>
            <person name="Moore E."/>
        </authorList>
    </citation>
    <scope>NUCLEOTIDE SEQUENCE</scope>
    <source>
        <strain evidence="1">CCUG 551</strain>
    </source>
</reference>
<dbReference type="EMBL" id="VZPH01000053">
    <property type="protein sequence ID" value="KAB0558916.1"/>
    <property type="molecule type" value="Genomic_DNA"/>
</dbReference>
<dbReference type="AlphaFoldDB" id="A0A643I130"/>
<dbReference type="Pfam" id="PF15931">
    <property type="entry name" value="DUF4747"/>
    <property type="match status" value="1"/>
</dbReference>